<comment type="caution">
    <text evidence="1">The sequence shown here is derived from an EMBL/GenBank/DDBJ whole genome shotgun (WGS) entry which is preliminary data.</text>
</comment>
<sequence>MVNLTPAEVDLLYRFSENPDIEIKEETLKKFIRAAREGFNSVMTLSLKHPITIRRICNIQGRPRHENN</sequence>
<evidence type="ECO:0000313" key="1">
    <source>
        <dbReference type="EMBL" id="GAG17482.1"/>
    </source>
</evidence>
<accession>X0W2E2</accession>
<reference evidence="1" key="1">
    <citation type="journal article" date="2014" name="Front. Microbiol.">
        <title>High frequency of phylogenetically diverse reductive dehalogenase-homologous genes in deep subseafloor sedimentary metagenomes.</title>
        <authorList>
            <person name="Kawai M."/>
            <person name="Futagami T."/>
            <person name="Toyoda A."/>
            <person name="Takaki Y."/>
            <person name="Nishi S."/>
            <person name="Hori S."/>
            <person name="Arai W."/>
            <person name="Tsubouchi T."/>
            <person name="Morono Y."/>
            <person name="Uchiyama I."/>
            <person name="Ito T."/>
            <person name="Fujiyama A."/>
            <person name="Inagaki F."/>
            <person name="Takami H."/>
        </authorList>
    </citation>
    <scope>NUCLEOTIDE SEQUENCE</scope>
    <source>
        <strain evidence="1">Expedition CK06-06</strain>
    </source>
</reference>
<organism evidence="1">
    <name type="scientific">marine sediment metagenome</name>
    <dbReference type="NCBI Taxonomy" id="412755"/>
    <lineage>
        <taxon>unclassified sequences</taxon>
        <taxon>metagenomes</taxon>
        <taxon>ecological metagenomes</taxon>
    </lineage>
</organism>
<gene>
    <name evidence="1" type="ORF">S01H1_58171</name>
</gene>
<dbReference type="EMBL" id="BARS01037985">
    <property type="protein sequence ID" value="GAG17482.1"/>
    <property type="molecule type" value="Genomic_DNA"/>
</dbReference>
<proteinExistence type="predicted"/>
<protein>
    <submittedName>
        <fullName evidence="1">Uncharacterized protein</fullName>
    </submittedName>
</protein>
<name>X0W2E2_9ZZZZ</name>
<dbReference type="AlphaFoldDB" id="X0W2E2"/>